<dbReference type="OrthoDB" id="9987187at2759"/>
<dbReference type="SMART" id="SM00494">
    <property type="entry name" value="ChtBD2"/>
    <property type="match status" value="2"/>
</dbReference>
<evidence type="ECO:0000256" key="4">
    <source>
        <dbReference type="ARBA" id="ARBA00023157"/>
    </source>
</evidence>
<accession>A0A815JRP7</accession>
<dbReference type="Gene3D" id="2.170.140.10">
    <property type="entry name" value="Chitin binding domain"/>
    <property type="match status" value="1"/>
</dbReference>
<dbReference type="Pfam" id="PF01607">
    <property type="entry name" value="CBM_14"/>
    <property type="match status" value="2"/>
</dbReference>
<dbReference type="AlphaFoldDB" id="A0A815JRP7"/>
<dbReference type="InterPro" id="IPR002557">
    <property type="entry name" value="Chitin-bd_dom"/>
</dbReference>
<keyword evidence="2" id="KW-0732">Signal</keyword>
<evidence type="ECO:0000256" key="7">
    <source>
        <dbReference type="SAM" id="Phobius"/>
    </source>
</evidence>
<keyword evidence="1" id="KW-0147">Chitin-binding</keyword>
<dbReference type="PANTHER" id="PTHR23301:SF0">
    <property type="entry name" value="CHITIN-BINDING TYPE-2 DOMAIN-CONTAINING PROTEIN-RELATED"/>
    <property type="match status" value="1"/>
</dbReference>
<dbReference type="InterPro" id="IPR051940">
    <property type="entry name" value="Chitin_bind-dev_reg"/>
</dbReference>
<evidence type="ECO:0000256" key="2">
    <source>
        <dbReference type="ARBA" id="ARBA00022729"/>
    </source>
</evidence>
<evidence type="ECO:0000313" key="10">
    <source>
        <dbReference type="Proteomes" id="UP000663852"/>
    </source>
</evidence>
<name>A0A815JRP7_ADIRI</name>
<keyword evidence="7" id="KW-1133">Transmembrane helix</keyword>
<evidence type="ECO:0000256" key="1">
    <source>
        <dbReference type="ARBA" id="ARBA00022669"/>
    </source>
</evidence>
<keyword evidence="7" id="KW-0472">Membrane</keyword>
<keyword evidence="5" id="KW-0325">Glycoprotein</keyword>
<feature type="region of interest" description="Disordered" evidence="6">
    <location>
        <begin position="238"/>
        <end position="294"/>
    </location>
</feature>
<dbReference type="SUPFAM" id="SSF57625">
    <property type="entry name" value="Invertebrate chitin-binding proteins"/>
    <property type="match status" value="1"/>
</dbReference>
<evidence type="ECO:0000313" key="9">
    <source>
        <dbReference type="EMBL" id="CAF1385875.1"/>
    </source>
</evidence>
<dbReference type="Proteomes" id="UP000663852">
    <property type="component" value="Unassembled WGS sequence"/>
</dbReference>
<proteinExistence type="predicted"/>
<protein>
    <recommendedName>
        <fullName evidence="8">Chitin-binding type-2 domain-containing protein</fullName>
    </recommendedName>
</protein>
<dbReference type="PANTHER" id="PTHR23301">
    <property type="entry name" value="CHITIN BINDING PERITROPHIN-A"/>
    <property type="match status" value="1"/>
</dbReference>
<feature type="domain" description="Chitin-binding type-2" evidence="8">
    <location>
        <begin position="303"/>
        <end position="365"/>
    </location>
</feature>
<evidence type="ECO:0000259" key="8">
    <source>
        <dbReference type="PROSITE" id="PS50940"/>
    </source>
</evidence>
<dbReference type="GO" id="GO:0008061">
    <property type="term" value="F:chitin binding"/>
    <property type="evidence" value="ECO:0007669"/>
    <property type="project" value="UniProtKB-KW"/>
</dbReference>
<feature type="transmembrane region" description="Helical" evidence="7">
    <location>
        <begin position="12"/>
        <end position="32"/>
    </location>
</feature>
<evidence type="ECO:0000256" key="3">
    <source>
        <dbReference type="ARBA" id="ARBA00022737"/>
    </source>
</evidence>
<gene>
    <name evidence="9" type="ORF">EDS130_LOCUS35196</name>
</gene>
<feature type="compositionally biased region" description="Gly residues" evidence="6">
    <location>
        <begin position="251"/>
        <end position="294"/>
    </location>
</feature>
<keyword evidence="3" id="KW-0677">Repeat</keyword>
<evidence type="ECO:0000256" key="5">
    <source>
        <dbReference type="ARBA" id="ARBA00023180"/>
    </source>
</evidence>
<evidence type="ECO:0000256" key="6">
    <source>
        <dbReference type="SAM" id="MobiDB-lite"/>
    </source>
</evidence>
<reference evidence="9" key="1">
    <citation type="submission" date="2021-02" db="EMBL/GenBank/DDBJ databases">
        <authorList>
            <person name="Nowell W R."/>
        </authorList>
    </citation>
    <scope>NUCLEOTIDE SEQUENCE</scope>
</reference>
<keyword evidence="4" id="KW-1015">Disulfide bond</keyword>
<dbReference type="PROSITE" id="PS50940">
    <property type="entry name" value="CHIT_BIND_II"/>
    <property type="match status" value="1"/>
</dbReference>
<organism evidence="9 10">
    <name type="scientific">Adineta ricciae</name>
    <name type="common">Rotifer</name>
    <dbReference type="NCBI Taxonomy" id="249248"/>
    <lineage>
        <taxon>Eukaryota</taxon>
        <taxon>Metazoa</taxon>
        <taxon>Spiralia</taxon>
        <taxon>Gnathifera</taxon>
        <taxon>Rotifera</taxon>
        <taxon>Eurotatoria</taxon>
        <taxon>Bdelloidea</taxon>
        <taxon>Adinetida</taxon>
        <taxon>Adinetidae</taxon>
        <taxon>Adineta</taxon>
    </lineage>
</organism>
<dbReference type="GO" id="GO:0005576">
    <property type="term" value="C:extracellular region"/>
    <property type="evidence" value="ECO:0007669"/>
    <property type="project" value="InterPro"/>
</dbReference>
<dbReference type="InterPro" id="IPR036508">
    <property type="entry name" value="Chitin-bd_dom_sf"/>
</dbReference>
<keyword evidence="7" id="KW-0812">Transmembrane</keyword>
<comment type="caution">
    <text evidence="9">The sequence shown here is derived from an EMBL/GenBank/DDBJ whole genome shotgun (WGS) entry which is preliminary data.</text>
</comment>
<sequence length="397" mass="43304">MKQTFLLGKFCFISHSWVYFCGSSLVIGLILVSPTINQILLTNVPFECRSKQDGFWRDLRYCDVIQVCVGGEHKRSYGCPQVGERFYFDEQTQRCEFASKDTAGCQSNQYFTSITNATTPSGAQLSTPAPTEPWKIFARSQEQFNCAGRQDGFYASRWCNVFYRCYSGVSNAFLCPLQPGGARLWWVQHGSSQGLFEESVATCTYPCDTGRQCSSAGGIIVENGNQISESQQEAANAYRQSPCSNRTSSGAGAGQFGSGQTGTGQFGSGQTGTGQIGSGQTGTGQIGGGNQGSTGGTFTVDSDVSCAGKPDDTYLSSRYCNVFHRCVSGVRFDLRCPRANNIPYDLWWNQQTNLCDWPCRVQCTGPLYASSTAAQQVSSESLKFFNGDCRAYPLVFN</sequence>
<dbReference type="EMBL" id="CAJNOJ010000305">
    <property type="protein sequence ID" value="CAF1385875.1"/>
    <property type="molecule type" value="Genomic_DNA"/>
</dbReference>